<dbReference type="GO" id="GO:0003700">
    <property type="term" value="F:DNA-binding transcription factor activity"/>
    <property type="evidence" value="ECO:0007669"/>
    <property type="project" value="InterPro"/>
</dbReference>
<comment type="subcellular location">
    <subcellularLocation>
        <location evidence="1">Nucleus</location>
    </subcellularLocation>
</comment>
<evidence type="ECO:0000256" key="6">
    <source>
        <dbReference type="ARBA" id="ARBA00023163"/>
    </source>
</evidence>
<dbReference type="CDD" id="cd00018">
    <property type="entry name" value="AP2"/>
    <property type="match status" value="1"/>
</dbReference>
<dbReference type="InterPro" id="IPR001471">
    <property type="entry name" value="AP2/ERF_dom"/>
</dbReference>
<evidence type="ECO:0000256" key="1">
    <source>
        <dbReference type="ARBA" id="ARBA00004123"/>
    </source>
</evidence>
<keyword evidence="6" id="KW-0804">Transcription</keyword>
<dbReference type="InterPro" id="IPR036955">
    <property type="entry name" value="AP2/ERF_dom_sf"/>
</dbReference>
<dbReference type="GO" id="GO:0006950">
    <property type="term" value="P:response to stress"/>
    <property type="evidence" value="ECO:0007669"/>
    <property type="project" value="UniProtKB-ARBA"/>
</dbReference>
<dbReference type="FunFam" id="3.30.730.10:FF:000001">
    <property type="entry name" value="Ethylene-responsive transcription factor 2"/>
    <property type="match status" value="1"/>
</dbReference>
<keyword evidence="7" id="KW-0539">Nucleus</keyword>
<dbReference type="PANTHER" id="PTHR31190">
    <property type="entry name" value="DNA-BINDING DOMAIN"/>
    <property type="match status" value="1"/>
</dbReference>
<protein>
    <recommendedName>
        <fullName evidence="8">AP2/ERF domain-containing protein</fullName>
    </recommendedName>
</protein>
<dbReference type="InterPro" id="IPR044808">
    <property type="entry name" value="ERF_plant"/>
</dbReference>
<accession>A0AAW1GW25</accession>
<dbReference type="SMART" id="SM00380">
    <property type="entry name" value="AP2"/>
    <property type="match status" value="1"/>
</dbReference>
<sequence>MAFDDAHALEFIKHHLFNELSPVGLTTNSHDNYYNDMFRFNPCSDIIDTNLITSVKLEDELLDFDVDFSFETNSKEKRSVPKFKERRPSMKIAVPQPVRKYEVVELTQPIAAESTRGEEERRHYRGVRRRPWGKYAAEIRDPNRKGSRVWLGTFDTAIDAARAYDRAAFRLRGSKAILNFPLEVGKLVQEAAAVDGGSNGHAAAVRGGCDGSAQAVHGCLYGGAGVLDGGCDVAERKRKSDGNGNVNSNVGKKVKVEESGIKTTAYGGDEVLPLTPSSWTAFWDFPLSPLSPHPAFGYSQLAVN</sequence>
<evidence type="ECO:0000256" key="3">
    <source>
        <dbReference type="ARBA" id="ARBA00023015"/>
    </source>
</evidence>
<dbReference type="PROSITE" id="PS51032">
    <property type="entry name" value="AP2_ERF"/>
    <property type="match status" value="1"/>
</dbReference>
<gene>
    <name evidence="9" type="ORF">RND81_13G025100</name>
</gene>
<dbReference type="GO" id="GO:0000976">
    <property type="term" value="F:transcription cis-regulatory region binding"/>
    <property type="evidence" value="ECO:0007669"/>
    <property type="project" value="UniProtKB-ARBA"/>
</dbReference>
<dbReference type="Proteomes" id="UP001443914">
    <property type="component" value="Unassembled WGS sequence"/>
</dbReference>
<organism evidence="9 10">
    <name type="scientific">Saponaria officinalis</name>
    <name type="common">Common soapwort</name>
    <name type="synonym">Lychnis saponaria</name>
    <dbReference type="NCBI Taxonomy" id="3572"/>
    <lineage>
        <taxon>Eukaryota</taxon>
        <taxon>Viridiplantae</taxon>
        <taxon>Streptophyta</taxon>
        <taxon>Embryophyta</taxon>
        <taxon>Tracheophyta</taxon>
        <taxon>Spermatophyta</taxon>
        <taxon>Magnoliopsida</taxon>
        <taxon>eudicotyledons</taxon>
        <taxon>Gunneridae</taxon>
        <taxon>Pentapetalae</taxon>
        <taxon>Caryophyllales</taxon>
        <taxon>Caryophyllaceae</taxon>
        <taxon>Caryophylleae</taxon>
        <taxon>Saponaria</taxon>
    </lineage>
</organism>
<dbReference type="EMBL" id="JBDFQZ010000013">
    <property type="protein sequence ID" value="KAK9667972.1"/>
    <property type="molecule type" value="Genomic_DNA"/>
</dbReference>
<dbReference type="PRINTS" id="PR00367">
    <property type="entry name" value="ETHRSPELEMNT"/>
</dbReference>
<keyword evidence="2" id="KW-0936">Ethylene signaling pathway</keyword>
<dbReference type="Gene3D" id="3.30.730.10">
    <property type="entry name" value="AP2/ERF domain"/>
    <property type="match status" value="1"/>
</dbReference>
<dbReference type="GO" id="GO:0005634">
    <property type="term" value="C:nucleus"/>
    <property type="evidence" value="ECO:0007669"/>
    <property type="project" value="UniProtKB-SubCell"/>
</dbReference>
<keyword evidence="5" id="KW-0010">Activator</keyword>
<dbReference type="AlphaFoldDB" id="A0AAW1GW25"/>
<proteinExistence type="predicted"/>
<evidence type="ECO:0000256" key="7">
    <source>
        <dbReference type="ARBA" id="ARBA00023242"/>
    </source>
</evidence>
<name>A0AAW1GW25_SAPOF</name>
<comment type="caution">
    <text evidence="9">The sequence shown here is derived from an EMBL/GenBank/DDBJ whole genome shotgun (WGS) entry which is preliminary data.</text>
</comment>
<evidence type="ECO:0000313" key="9">
    <source>
        <dbReference type="EMBL" id="KAK9667972.1"/>
    </source>
</evidence>
<dbReference type="PANTHER" id="PTHR31190:SF499">
    <property type="entry name" value="ETHYLENE-RESPONSIVE TRANSCRIPTION FACTOR ERF105"/>
    <property type="match status" value="1"/>
</dbReference>
<evidence type="ECO:0000259" key="8">
    <source>
        <dbReference type="PROSITE" id="PS51032"/>
    </source>
</evidence>
<keyword evidence="4" id="KW-0238">DNA-binding</keyword>
<dbReference type="GO" id="GO:0009873">
    <property type="term" value="P:ethylene-activated signaling pathway"/>
    <property type="evidence" value="ECO:0007669"/>
    <property type="project" value="UniProtKB-KW"/>
</dbReference>
<evidence type="ECO:0000313" key="10">
    <source>
        <dbReference type="Proteomes" id="UP001443914"/>
    </source>
</evidence>
<keyword evidence="10" id="KW-1185">Reference proteome</keyword>
<feature type="domain" description="AP2/ERF" evidence="8">
    <location>
        <begin position="123"/>
        <end position="181"/>
    </location>
</feature>
<evidence type="ECO:0000256" key="4">
    <source>
        <dbReference type="ARBA" id="ARBA00023125"/>
    </source>
</evidence>
<dbReference type="InterPro" id="IPR016177">
    <property type="entry name" value="DNA-bd_dom_sf"/>
</dbReference>
<keyword evidence="3" id="KW-0805">Transcription regulation</keyword>
<dbReference type="Pfam" id="PF00847">
    <property type="entry name" value="AP2"/>
    <property type="match status" value="1"/>
</dbReference>
<evidence type="ECO:0000256" key="5">
    <source>
        <dbReference type="ARBA" id="ARBA00023159"/>
    </source>
</evidence>
<evidence type="ECO:0000256" key="2">
    <source>
        <dbReference type="ARBA" id="ARBA00022745"/>
    </source>
</evidence>
<dbReference type="SUPFAM" id="SSF54171">
    <property type="entry name" value="DNA-binding domain"/>
    <property type="match status" value="1"/>
</dbReference>
<reference evidence="9" key="1">
    <citation type="submission" date="2024-03" db="EMBL/GenBank/DDBJ databases">
        <title>WGS assembly of Saponaria officinalis var. Norfolk2.</title>
        <authorList>
            <person name="Jenkins J."/>
            <person name="Shu S."/>
            <person name="Grimwood J."/>
            <person name="Barry K."/>
            <person name="Goodstein D."/>
            <person name="Schmutz J."/>
            <person name="Leebens-Mack J."/>
            <person name="Osbourn A."/>
        </authorList>
    </citation>
    <scope>NUCLEOTIDE SEQUENCE [LARGE SCALE GENOMIC DNA]</scope>
    <source>
        <strain evidence="9">JIC</strain>
    </source>
</reference>